<accession>A0A1J4KAD5</accession>
<dbReference type="AlphaFoldDB" id="A0A1J4KAD5"/>
<name>A0A1J4KAD5_9EUKA</name>
<dbReference type="InterPro" id="IPR008979">
    <property type="entry name" value="Galactose-bd-like_sf"/>
</dbReference>
<dbReference type="InterPro" id="IPR000421">
    <property type="entry name" value="FA58C"/>
</dbReference>
<gene>
    <name evidence="2" type="ORF">TRFO_23731</name>
</gene>
<dbReference type="VEuPathDB" id="TrichDB:TRFO_23731"/>
<dbReference type="RefSeq" id="XP_068361008.1">
    <property type="nucleotide sequence ID" value="XM_068503329.1"/>
</dbReference>
<dbReference type="SUPFAM" id="SSF49785">
    <property type="entry name" value="Galactose-binding domain-like"/>
    <property type="match status" value="1"/>
</dbReference>
<dbReference type="Pfam" id="PF00754">
    <property type="entry name" value="F5_F8_type_C"/>
    <property type="match status" value="1"/>
</dbReference>
<dbReference type="Proteomes" id="UP000179807">
    <property type="component" value="Unassembled WGS sequence"/>
</dbReference>
<dbReference type="EMBL" id="MLAK01000683">
    <property type="protein sequence ID" value="OHT07872.1"/>
    <property type="molecule type" value="Genomic_DNA"/>
</dbReference>
<keyword evidence="3" id="KW-1185">Reference proteome</keyword>
<evidence type="ECO:0000313" key="3">
    <source>
        <dbReference type="Proteomes" id="UP000179807"/>
    </source>
</evidence>
<evidence type="ECO:0000313" key="2">
    <source>
        <dbReference type="EMBL" id="OHT07872.1"/>
    </source>
</evidence>
<dbReference type="GeneID" id="94838033"/>
<dbReference type="Gene3D" id="2.60.120.260">
    <property type="entry name" value="Galactose-binding domain-like"/>
    <property type="match status" value="1"/>
</dbReference>
<sequence>MEEEKAQYTLNPENVKHIPLKMFSNDFVFYINGEKYETNRFIADLLSPKISQLHFIDNSINEYHINTQHRGDFKHFLDLGDFSPIFIPKNELSFFEEIFFLLGNEEYFSINPNFHENITIDNEISRIESKFNFIETISSKSINLKLLSEEINFISEHFYKFLEKEELKNDIIDLLKCEKDENDQKYENRIKMVIKFFEMIFQNSNLKLYDEDTLLNFILLILEKICGNPINFPENCYVFFENVKFEYLTQSSIRRFISIFDIDHLNSQIWLSICQRLVLIPNLENKPEINTRFIHQPIIKIPYKYTLDEGLFNYLRDIYLGDLFDQGIIEITSSSVNDNEDRYHPKNVLNTFDDNAFISQNLPNQWICLNLKNYRFQLLAYQIRSRNCEPNNHHLKSWVIEISNDCNEWEEIDRKTECKSLNGPKYHVTFQINYLSLKFVQYIRLRQIGKNYSSCDQLVINSLELYGLLIEV</sequence>
<protein>
    <recommendedName>
        <fullName evidence="1">F5/8 type C domain-containing protein</fullName>
    </recommendedName>
</protein>
<organism evidence="2 3">
    <name type="scientific">Tritrichomonas foetus</name>
    <dbReference type="NCBI Taxonomy" id="1144522"/>
    <lineage>
        <taxon>Eukaryota</taxon>
        <taxon>Metamonada</taxon>
        <taxon>Parabasalia</taxon>
        <taxon>Tritrichomonadida</taxon>
        <taxon>Tritrichomonadidae</taxon>
        <taxon>Tritrichomonas</taxon>
    </lineage>
</organism>
<evidence type="ECO:0000259" key="1">
    <source>
        <dbReference type="Pfam" id="PF00754"/>
    </source>
</evidence>
<comment type="caution">
    <text evidence="2">The sequence shown here is derived from an EMBL/GenBank/DDBJ whole genome shotgun (WGS) entry which is preliminary data.</text>
</comment>
<proteinExistence type="predicted"/>
<feature type="domain" description="F5/8 type C" evidence="1">
    <location>
        <begin position="331"/>
        <end position="449"/>
    </location>
</feature>
<reference evidence="2" key="1">
    <citation type="submission" date="2016-10" db="EMBL/GenBank/DDBJ databases">
        <authorList>
            <person name="Benchimol M."/>
            <person name="Almeida L.G."/>
            <person name="Vasconcelos A.T."/>
            <person name="Perreira-Neves A."/>
            <person name="Rosa I.A."/>
            <person name="Tasca T."/>
            <person name="Bogo M.R."/>
            <person name="de Souza W."/>
        </authorList>
    </citation>
    <scope>NUCLEOTIDE SEQUENCE [LARGE SCALE GENOMIC DNA]</scope>
    <source>
        <strain evidence="2">K</strain>
    </source>
</reference>